<sequence length="343" mass="38202">MDKEHFKYLFRLYVSGKCTPQERDDFFDLLEAHKEDETIISLMDGLYSEIRMETPSASYVNNQGRMDLAGTAHQREKVLPLRSRFKTYRWAAAAALLLLITAGGWLLTRQHTKAPLAANTAPGKRVGVVSAFTSIRTGNHEKKVIVLTDSTRIVLNGATELRYPDHFDPEKREVYLEGEAFFEVANAAAWPFVIRSAGGMSTTVLGTSFNIKAYPDRRQAIVSVVTGKVKITKNEKDISILTKGQELRMTMQTGAAEQRNTGAATIAGWQTGDISFNDETLEDILKDLQIFYGVNIRISNTGLANLVITTGFKKNTSIENALDVVCELANARYTKNNDGYVVY</sequence>
<keyword evidence="1" id="KW-0812">Transmembrane</keyword>
<dbReference type="Gene3D" id="2.60.120.1440">
    <property type="match status" value="1"/>
</dbReference>
<dbReference type="STRING" id="573321.SAMN04488505_10885"/>
<proteinExistence type="predicted"/>
<dbReference type="OrthoDB" id="697544at2"/>
<gene>
    <name evidence="4" type="ORF">SAMN04488505_10885</name>
</gene>
<dbReference type="InterPro" id="IPR006860">
    <property type="entry name" value="FecR"/>
</dbReference>
<keyword evidence="5" id="KW-1185">Reference proteome</keyword>
<dbReference type="PIRSF" id="PIRSF018266">
    <property type="entry name" value="FecR"/>
    <property type="match status" value="1"/>
</dbReference>
<dbReference type="InterPro" id="IPR012373">
    <property type="entry name" value="Ferrdict_sens_TM"/>
</dbReference>
<dbReference type="PANTHER" id="PTHR30273">
    <property type="entry name" value="PERIPLASMIC SIGNAL SENSOR AND SIGMA FACTOR ACTIVATOR FECR-RELATED"/>
    <property type="match status" value="1"/>
</dbReference>
<feature type="domain" description="FecR protein" evidence="2">
    <location>
        <begin position="134"/>
        <end position="230"/>
    </location>
</feature>
<evidence type="ECO:0000256" key="1">
    <source>
        <dbReference type="SAM" id="Phobius"/>
    </source>
</evidence>
<keyword evidence="1" id="KW-0472">Membrane</keyword>
<dbReference type="Gene3D" id="3.55.50.30">
    <property type="match status" value="1"/>
</dbReference>
<dbReference type="EMBL" id="FOBB01000008">
    <property type="protein sequence ID" value="SEN10022.1"/>
    <property type="molecule type" value="Genomic_DNA"/>
</dbReference>
<accession>A0A1H8DRY1</accession>
<evidence type="ECO:0000259" key="2">
    <source>
        <dbReference type="Pfam" id="PF04773"/>
    </source>
</evidence>
<organism evidence="4 5">
    <name type="scientific">Chitinophaga rupis</name>
    <dbReference type="NCBI Taxonomy" id="573321"/>
    <lineage>
        <taxon>Bacteria</taxon>
        <taxon>Pseudomonadati</taxon>
        <taxon>Bacteroidota</taxon>
        <taxon>Chitinophagia</taxon>
        <taxon>Chitinophagales</taxon>
        <taxon>Chitinophagaceae</taxon>
        <taxon>Chitinophaga</taxon>
    </lineage>
</organism>
<evidence type="ECO:0000313" key="4">
    <source>
        <dbReference type="EMBL" id="SEN10022.1"/>
    </source>
</evidence>
<dbReference type="Pfam" id="PF16344">
    <property type="entry name" value="FecR_C"/>
    <property type="match status" value="1"/>
</dbReference>
<name>A0A1H8DRY1_9BACT</name>
<feature type="domain" description="Protein FecR C-terminal" evidence="3">
    <location>
        <begin position="274"/>
        <end position="340"/>
    </location>
</feature>
<dbReference type="InterPro" id="IPR032508">
    <property type="entry name" value="FecR_C"/>
</dbReference>
<dbReference type="RefSeq" id="WP_089918672.1">
    <property type="nucleotide sequence ID" value="NZ_FOBB01000008.1"/>
</dbReference>
<dbReference type="GO" id="GO:0016989">
    <property type="term" value="F:sigma factor antagonist activity"/>
    <property type="evidence" value="ECO:0007669"/>
    <property type="project" value="TreeGrafter"/>
</dbReference>
<reference evidence="4 5" key="1">
    <citation type="submission" date="2016-10" db="EMBL/GenBank/DDBJ databases">
        <authorList>
            <person name="de Groot N.N."/>
        </authorList>
    </citation>
    <scope>NUCLEOTIDE SEQUENCE [LARGE SCALE GENOMIC DNA]</scope>
    <source>
        <strain evidence="4 5">DSM 21039</strain>
    </source>
</reference>
<evidence type="ECO:0000313" key="5">
    <source>
        <dbReference type="Proteomes" id="UP000198984"/>
    </source>
</evidence>
<dbReference type="PANTHER" id="PTHR30273:SF2">
    <property type="entry name" value="PROTEIN FECR"/>
    <property type="match status" value="1"/>
</dbReference>
<protein>
    <submittedName>
        <fullName evidence="4">FecR family protein</fullName>
    </submittedName>
</protein>
<dbReference type="Pfam" id="PF04773">
    <property type="entry name" value="FecR"/>
    <property type="match status" value="1"/>
</dbReference>
<dbReference type="AlphaFoldDB" id="A0A1H8DRY1"/>
<keyword evidence="1" id="KW-1133">Transmembrane helix</keyword>
<dbReference type="Proteomes" id="UP000198984">
    <property type="component" value="Unassembled WGS sequence"/>
</dbReference>
<feature type="transmembrane region" description="Helical" evidence="1">
    <location>
        <begin position="87"/>
        <end position="107"/>
    </location>
</feature>
<evidence type="ECO:0000259" key="3">
    <source>
        <dbReference type="Pfam" id="PF16344"/>
    </source>
</evidence>